<dbReference type="AlphaFoldDB" id="A0AAW2L9L5"/>
<dbReference type="PANTHER" id="PTHR10102">
    <property type="entry name" value="DNA-DIRECTED RNA POLYMERASE, MITOCHONDRIAL"/>
    <property type="match status" value="1"/>
</dbReference>
<dbReference type="GO" id="GO:0003899">
    <property type="term" value="F:DNA-directed RNA polymerase activity"/>
    <property type="evidence" value="ECO:0007669"/>
    <property type="project" value="UniProtKB-EC"/>
</dbReference>
<evidence type="ECO:0000256" key="1">
    <source>
        <dbReference type="ARBA" id="ARBA00004026"/>
    </source>
</evidence>
<dbReference type="PROSITE" id="PS00489">
    <property type="entry name" value="RNA_POL_PHAGE_2"/>
    <property type="match status" value="1"/>
</dbReference>
<keyword evidence="5" id="KW-0808">Transferase</keyword>
<reference evidence="10" key="2">
    <citation type="journal article" date="2024" name="Plant">
        <title>Genomic evolution and insights into agronomic trait innovations of Sesamum species.</title>
        <authorList>
            <person name="Miao H."/>
            <person name="Wang L."/>
            <person name="Qu L."/>
            <person name="Liu H."/>
            <person name="Sun Y."/>
            <person name="Le M."/>
            <person name="Wang Q."/>
            <person name="Wei S."/>
            <person name="Zheng Y."/>
            <person name="Lin W."/>
            <person name="Duan Y."/>
            <person name="Cao H."/>
            <person name="Xiong S."/>
            <person name="Wang X."/>
            <person name="Wei L."/>
            <person name="Li C."/>
            <person name="Ma Q."/>
            <person name="Ju M."/>
            <person name="Zhao R."/>
            <person name="Li G."/>
            <person name="Mu C."/>
            <person name="Tian Q."/>
            <person name="Mei H."/>
            <person name="Zhang T."/>
            <person name="Gao T."/>
            <person name="Zhang H."/>
        </authorList>
    </citation>
    <scope>NUCLEOTIDE SEQUENCE</scope>
    <source>
        <strain evidence="10">KEN8</strain>
    </source>
</reference>
<dbReference type="EMBL" id="JACGWM010000059">
    <property type="protein sequence ID" value="KAL0315279.1"/>
    <property type="molecule type" value="Genomic_DNA"/>
</dbReference>
<comment type="caution">
    <text evidence="10">The sequence shown here is derived from an EMBL/GenBank/DDBJ whole genome shotgun (WGS) entry which is preliminary data.</text>
</comment>
<comment type="function">
    <text evidence="1">DNA-dependent RNA polymerase catalyzes the transcription of DNA into RNA using the four ribonucleoside triphosphates as substrates.</text>
</comment>
<dbReference type="GO" id="GO:0034245">
    <property type="term" value="C:mitochondrial DNA-directed RNA polymerase complex"/>
    <property type="evidence" value="ECO:0007669"/>
    <property type="project" value="TreeGrafter"/>
</dbReference>
<evidence type="ECO:0000256" key="7">
    <source>
        <dbReference type="ARBA" id="ARBA00023163"/>
    </source>
</evidence>
<dbReference type="InterPro" id="IPR002092">
    <property type="entry name" value="DNA-dir_Rpol_phage-type"/>
</dbReference>
<organism evidence="10">
    <name type="scientific">Sesamum calycinum</name>
    <dbReference type="NCBI Taxonomy" id="2727403"/>
    <lineage>
        <taxon>Eukaryota</taxon>
        <taxon>Viridiplantae</taxon>
        <taxon>Streptophyta</taxon>
        <taxon>Embryophyta</taxon>
        <taxon>Tracheophyta</taxon>
        <taxon>Spermatophyta</taxon>
        <taxon>Magnoliopsida</taxon>
        <taxon>eudicotyledons</taxon>
        <taxon>Gunneridae</taxon>
        <taxon>Pentapetalae</taxon>
        <taxon>asterids</taxon>
        <taxon>lamiids</taxon>
        <taxon>Lamiales</taxon>
        <taxon>Pedaliaceae</taxon>
        <taxon>Sesamum</taxon>
    </lineage>
</organism>
<name>A0AAW2L9L5_9LAMI</name>
<dbReference type="EC" id="2.7.7.6" evidence="3"/>
<comment type="catalytic activity">
    <reaction evidence="8">
        <text>RNA(n) + a ribonucleoside 5'-triphosphate = RNA(n+1) + diphosphate</text>
        <dbReference type="Rhea" id="RHEA:21248"/>
        <dbReference type="Rhea" id="RHEA-COMP:14527"/>
        <dbReference type="Rhea" id="RHEA-COMP:17342"/>
        <dbReference type="ChEBI" id="CHEBI:33019"/>
        <dbReference type="ChEBI" id="CHEBI:61557"/>
        <dbReference type="ChEBI" id="CHEBI:140395"/>
        <dbReference type="EC" id="2.7.7.6"/>
    </reaction>
</comment>
<evidence type="ECO:0000256" key="4">
    <source>
        <dbReference type="ARBA" id="ARBA00022478"/>
    </source>
</evidence>
<keyword evidence="6" id="KW-0548">Nucleotidyltransferase</keyword>
<proteinExistence type="inferred from homology"/>
<dbReference type="GO" id="GO:0006390">
    <property type="term" value="P:mitochondrial transcription"/>
    <property type="evidence" value="ECO:0007669"/>
    <property type="project" value="TreeGrafter"/>
</dbReference>
<sequence>MVCKPVEWKSTVVNPTTLAEVRGGYLSQPTGDIYHRYRLLTSHDNSHFFIKLEPDSRHGLLTIMPVINKLQAIPFEIHREGLSFILNNRDYLEECGILMPRFLESKKCIRYTEKIYAEDESIKNVCNFPQLLQILLQRVQHARSESFILTLASAYEGYQFYLPSFIDFRGRIYRSGILHFHERDLARSLIVFAPNPYDSYDSEIDKRCRKILYCSAPFHYKSFQSYTESNEWYNDNKSSFNTSDHSLIEFALHAKKPFQFIANVLSLERKTDPSTIPVTQDASSSAYQIMSYFLLDVELANRTNLISIDDKIHDLYTKLIEELRDYLKVHLRSSLASVVCPRIDRKLVKAIFMPLIYGKTVISTTKDIHNSLSSLLTNQ</sequence>
<gene>
    <name evidence="10" type="ORF">Scaly_2871700</name>
</gene>
<evidence type="ECO:0000313" key="10">
    <source>
        <dbReference type="EMBL" id="KAL0315279.1"/>
    </source>
</evidence>
<dbReference type="InterPro" id="IPR043502">
    <property type="entry name" value="DNA/RNA_pol_sf"/>
</dbReference>
<evidence type="ECO:0000256" key="6">
    <source>
        <dbReference type="ARBA" id="ARBA00022695"/>
    </source>
</evidence>
<protein>
    <recommendedName>
        <fullName evidence="3">DNA-directed RNA polymerase</fullName>
        <ecNumber evidence="3">2.7.7.6</ecNumber>
    </recommendedName>
</protein>
<evidence type="ECO:0000256" key="2">
    <source>
        <dbReference type="ARBA" id="ARBA00009493"/>
    </source>
</evidence>
<dbReference type="SUPFAM" id="SSF56672">
    <property type="entry name" value="DNA/RNA polymerases"/>
    <property type="match status" value="1"/>
</dbReference>
<reference evidence="10" key="1">
    <citation type="submission" date="2020-06" db="EMBL/GenBank/DDBJ databases">
        <authorList>
            <person name="Li T."/>
            <person name="Hu X."/>
            <person name="Zhang T."/>
            <person name="Song X."/>
            <person name="Zhang H."/>
            <person name="Dai N."/>
            <person name="Sheng W."/>
            <person name="Hou X."/>
            <person name="Wei L."/>
        </authorList>
    </citation>
    <scope>NUCLEOTIDE SEQUENCE</scope>
    <source>
        <strain evidence="10">KEN8</strain>
        <tissue evidence="10">Leaf</tissue>
    </source>
</reference>
<dbReference type="Pfam" id="PF00940">
    <property type="entry name" value="RNA_pol"/>
    <property type="match status" value="1"/>
</dbReference>
<dbReference type="InterPro" id="IPR046950">
    <property type="entry name" value="DNA-dir_Rpol_C_phage-type"/>
</dbReference>
<accession>A0AAW2L9L5</accession>
<keyword evidence="7" id="KW-0804">Transcription</keyword>
<dbReference type="GO" id="GO:0003677">
    <property type="term" value="F:DNA binding"/>
    <property type="evidence" value="ECO:0007669"/>
    <property type="project" value="InterPro"/>
</dbReference>
<feature type="domain" description="DNA-directed RNA polymerase C-terminal" evidence="9">
    <location>
        <begin position="225"/>
        <end position="375"/>
    </location>
</feature>
<evidence type="ECO:0000259" key="9">
    <source>
        <dbReference type="Pfam" id="PF00940"/>
    </source>
</evidence>
<dbReference type="PANTHER" id="PTHR10102:SF8">
    <property type="entry name" value="DNA-DIRECTED RNA POLYMERASE-RELATED"/>
    <property type="match status" value="1"/>
</dbReference>
<evidence type="ECO:0000256" key="5">
    <source>
        <dbReference type="ARBA" id="ARBA00022679"/>
    </source>
</evidence>
<keyword evidence="4 10" id="KW-0240">DNA-directed RNA polymerase</keyword>
<evidence type="ECO:0000256" key="8">
    <source>
        <dbReference type="ARBA" id="ARBA00048552"/>
    </source>
</evidence>
<comment type="similarity">
    <text evidence="2">Belongs to the phage and mitochondrial RNA polymerase family.</text>
</comment>
<evidence type="ECO:0000256" key="3">
    <source>
        <dbReference type="ARBA" id="ARBA00012418"/>
    </source>
</evidence>